<gene>
    <name evidence="3" type="ORF">C2845_PM07G26950</name>
</gene>
<feature type="region of interest" description="Disordered" evidence="1">
    <location>
        <begin position="173"/>
        <end position="252"/>
    </location>
</feature>
<dbReference type="PANTHER" id="PTHR42648:SF26">
    <property type="entry name" value="INTEGRASE CATALYTIC DOMAIN-CONTAINING PROTEIN"/>
    <property type="match status" value="1"/>
</dbReference>
<dbReference type="Gene3D" id="3.30.420.10">
    <property type="entry name" value="Ribonuclease H-like superfamily/Ribonuclease H"/>
    <property type="match status" value="1"/>
</dbReference>
<dbReference type="InterPro" id="IPR001584">
    <property type="entry name" value="Integrase_cat-core"/>
</dbReference>
<protein>
    <submittedName>
        <fullName evidence="3">Retrotransposon protein, putative, Ty1-copia subclass</fullName>
    </submittedName>
</protein>
<feature type="compositionally biased region" description="Polar residues" evidence="1">
    <location>
        <begin position="326"/>
        <end position="344"/>
    </location>
</feature>
<dbReference type="PROSITE" id="PS50994">
    <property type="entry name" value="INTEGRASE"/>
    <property type="match status" value="1"/>
</dbReference>
<dbReference type="GO" id="GO:0003676">
    <property type="term" value="F:nucleic acid binding"/>
    <property type="evidence" value="ECO:0007669"/>
    <property type="project" value="InterPro"/>
</dbReference>
<dbReference type="AlphaFoldDB" id="A0A3L6SSG4"/>
<dbReference type="OrthoDB" id="1000646at2759"/>
<reference evidence="4" key="1">
    <citation type="journal article" date="2019" name="Nat. Commun.">
        <title>The genome of broomcorn millet.</title>
        <authorList>
            <person name="Zou C."/>
            <person name="Miki D."/>
            <person name="Li D."/>
            <person name="Tang Q."/>
            <person name="Xiao L."/>
            <person name="Rajput S."/>
            <person name="Deng P."/>
            <person name="Jia W."/>
            <person name="Huang R."/>
            <person name="Zhang M."/>
            <person name="Sun Y."/>
            <person name="Hu J."/>
            <person name="Fu X."/>
            <person name="Schnable P.S."/>
            <person name="Li F."/>
            <person name="Zhang H."/>
            <person name="Feng B."/>
            <person name="Zhu X."/>
            <person name="Liu R."/>
            <person name="Schnable J.C."/>
            <person name="Zhu J.-K."/>
            <person name="Zhang H."/>
        </authorList>
    </citation>
    <scope>NUCLEOTIDE SEQUENCE [LARGE SCALE GENOMIC DNA]</scope>
</reference>
<feature type="compositionally biased region" description="Polar residues" evidence="1">
    <location>
        <begin position="204"/>
        <end position="222"/>
    </location>
</feature>
<feature type="compositionally biased region" description="Low complexity" evidence="1">
    <location>
        <begin position="271"/>
        <end position="280"/>
    </location>
</feature>
<evidence type="ECO:0000256" key="1">
    <source>
        <dbReference type="SAM" id="MobiDB-lite"/>
    </source>
</evidence>
<dbReference type="Proteomes" id="UP000275267">
    <property type="component" value="Unassembled WGS sequence"/>
</dbReference>
<dbReference type="InterPro" id="IPR036397">
    <property type="entry name" value="RNaseH_sf"/>
</dbReference>
<dbReference type="InterPro" id="IPR057670">
    <property type="entry name" value="SH3_retrovirus"/>
</dbReference>
<keyword evidence="4" id="KW-1185">Reference proteome</keyword>
<evidence type="ECO:0000259" key="2">
    <source>
        <dbReference type="PROSITE" id="PS50994"/>
    </source>
</evidence>
<comment type="caution">
    <text evidence="3">The sequence shown here is derived from an EMBL/GenBank/DDBJ whole genome shotgun (WGS) entry which is preliminary data.</text>
</comment>
<evidence type="ECO:0000313" key="3">
    <source>
        <dbReference type="EMBL" id="RLN24527.1"/>
    </source>
</evidence>
<evidence type="ECO:0000313" key="4">
    <source>
        <dbReference type="Proteomes" id="UP000275267"/>
    </source>
</evidence>
<proteinExistence type="predicted"/>
<name>A0A3L6SSG4_PANMI</name>
<feature type="region of interest" description="Disordered" evidence="1">
    <location>
        <begin position="271"/>
        <end position="356"/>
    </location>
</feature>
<feature type="domain" description="Integrase catalytic" evidence="2">
    <location>
        <begin position="1"/>
        <end position="78"/>
    </location>
</feature>
<feature type="compositionally biased region" description="Basic and acidic residues" evidence="1">
    <location>
        <begin position="301"/>
        <end position="314"/>
    </location>
</feature>
<dbReference type="InterPro" id="IPR012337">
    <property type="entry name" value="RNaseH-like_sf"/>
</dbReference>
<dbReference type="PANTHER" id="PTHR42648">
    <property type="entry name" value="TRANSPOSASE, PUTATIVE-RELATED"/>
    <property type="match status" value="1"/>
</dbReference>
<dbReference type="STRING" id="4540.A0A3L6SSG4"/>
<feature type="compositionally biased region" description="Low complexity" evidence="1">
    <location>
        <begin position="233"/>
        <end position="245"/>
    </location>
</feature>
<dbReference type="Pfam" id="PF25597">
    <property type="entry name" value="SH3_retrovirus"/>
    <property type="match status" value="1"/>
</dbReference>
<sequence length="432" mass="47878">MQVGIVHHVSCPYSHQQNGAAERKHRHIVEVGLSLLSHASMPLKFWDEAFLAAVYLINRVPSKTIDHNTPLERLFEQKPDYPSLRIFGCACWPNLRPYNAHKLQFRSKRCVFLGFSHMHKGFKCLDVSTGRFYVSRDVIFDENTFPFSELHPNAGARLREEINLLDPTLFNSHHHRLGNESPVDRSFDNPPDTSNGVPEFFGENQDQNLQHETSNNAPTTSGAPGARHEADTPADAAAEPARSASGSVPQAQVQAFAPGTEPEANLQGATRFSAPSASPSHSRRATPPPDEQTTPPVHGVRARDESGHDTRPRQDAAPAMTAPEDSGSSSTGVDAATSTPSSEQQQHHPRTRLQGGIRKEKVYTDGTIKYGKHGFLTTSGEPFNLDEALHDTNWKSAMDVEYDALVRNKTWHLVPPQKGRNIIGCKWVYKIK</sequence>
<dbReference type="GO" id="GO:0015074">
    <property type="term" value="P:DNA integration"/>
    <property type="evidence" value="ECO:0007669"/>
    <property type="project" value="InterPro"/>
</dbReference>
<dbReference type="SUPFAM" id="SSF53098">
    <property type="entry name" value="Ribonuclease H-like"/>
    <property type="match status" value="1"/>
</dbReference>
<dbReference type="InterPro" id="IPR039537">
    <property type="entry name" value="Retrotran_Ty1/copia-like"/>
</dbReference>
<organism evidence="3 4">
    <name type="scientific">Panicum miliaceum</name>
    <name type="common">Proso millet</name>
    <name type="synonym">Broomcorn millet</name>
    <dbReference type="NCBI Taxonomy" id="4540"/>
    <lineage>
        <taxon>Eukaryota</taxon>
        <taxon>Viridiplantae</taxon>
        <taxon>Streptophyta</taxon>
        <taxon>Embryophyta</taxon>
        <taxon>Tracheophyta</taxon>
        <taxon>Spermatophyta</taxon>
        <taxon>Magnoliopsida</taxon>
        <taxon>Liliopsida</taxon>
        <taxon>Poales</taxon>
        <taxon>Poaceae</taxon>
        <taxon>PACMAD clade</taxon>
        <taxon>Panicoideae</taxon>
        <taxon>Panicodae</taxon>
        <taxon>Paniceae</taxon>
        <taxon>Panicinae</taxon>
        <taxon>Panicum</taxon>
        <taxon>Panicum sect. Panicum</taxon>
    </lineage>
</organism>
<accession>A0A3L6SSG4</accession>
<dbReference type="EMBL" id="PQIB02000004">
    <property type="protein sequence ID" value="RLN24527.1"/>
    <property type="molecule type" value="Genomic_DNA"/>
</dbReference>